<dbReference type="InterPro" id="IPR052895">
    <property type="entry name" value="HetReg/Transcr_Mod"/>
</dbReference>
<gene>
    <name evidence="2" type="ORF">GRF29_69g67656</name>
</gene>
<evidence type="ECO:0000313" key="3">
    <source>
        <dbReference type="Proteomes" id="UP001280581"/>
    </source>
</evidence>
<reference evidence="2 3" key="1">
    <citation type="submission" date="2021-02" db="EMBL/GenBank/DDBJ databases">
        <title>Genome assembly of Pseudopithomyces chartarum.</title>
        <authorList>
            <person name="Jauregui R."/>
            <person name="Singh J."/>
            <person name="Voisey C."/>
        </authorList>
    </citation>
    <scope>NUCLEOTIDE SEQUENCE [LARGE SCALE GENOMIC DNA]</scope>
    <source>
        <strain evidence="2 3">AGR01</strain>
    </source>
</reference>
<comment type="caution">
    <text evidence="2">The sequence shown here is derived from an EMBL/GenBank/DDBJ whole genome shotgun (WGS) entry which is preliminary data.</text>
</comment>
<sequence length="582" mass="67323">MEWSQLPYQYETLSPREIRVVVLHPLTSEDGIHCELKRVFIDENPIYEALSYVWGDASHRVPIRVGSGTLEVTQNLYSALRALFHQDTERTIWIDALCINQNDISEKNHQVQFMKEVYTRASSVVIWLGPEADGSDDVMEYLTSLDGRNAVREHEKYRASSPQDWDWEATEPWKPPPIPEENVDSMFSRPWFSRIWIIQEAVVNQKTFFLCGAKIVPWEQMFTLAWSILKHRFLNLLSAKYEKSRTGAYCLTIIQTFRDGKIHCTLFDVLRLFRYAKATDERDRIYAVQNLSIDPIPDSLLLKPDYNDTVSEVYTKMAVRFYETQHHQMLSIVGRRESGRSGLPSWAVDWTGSSVPLTGFGYSAHGTSECSFKISSVDGTRRLVMQGIMLSTITDVIKIPITADWPKSLDNPENVKFLQDRFSSCVSLVHSRSNMEKMKNNQETLWRVFVEDFNLVQRARYPKNYDGDLVRFPEWILSYPVEANLETPFSYLAYLEEIRMTTGAFVLQQFAMDDMDNMCMVPVITEPGDLILIVAGYCRPLVIRTVEENQYEIIGDCYVQGYMDGEALHESPGRRFEEFAFC</sequence>
<dbReference type="AlphaFoldDB" id="A0AAN6M0N6"/>
<feature type="domain" description="Heterokaryon incompatibility" evidence="1">
    <location>
        <begin position="47"/>
        <end position="200"/>
    </location>
</feature>
<accession>A0AAN6M0N6</accession>
<dbReference type="Pfam" id="PF06985">
    <property type="entry name" value="HET"/>
    <property type="match status" value="1"/>
</dbReference>
<dbReference type="Pfam" id="PF26639">
    <property type="entry name" value="Het-6_barrel"/>
    <property type="match status" value="1"/>
</dbReference>
<evidence type="ECO:0000259" key="1">
    <source>
        <dbReference type="Pfam" id="PF06985"/>
    </source>
</evidence>
<proteinExistence type="predicted"/>
<evidence type="ECO:0000313" key="2">
    <source>
        <dbReference type="EMBL" id="KAK3208890.1"/>
    </source>
</evidence>
<protein>
    <recommendedName>
        <fullName evidence="1">Heterokaryon incompatibility domain-containing protein</fullName>
    </recommendedName>
</protein>
<name>A0AAN6M0N6_9PLEO</name>
<dbReference type="EMBL" id="WVTA01000006">
    <property type="protein sequence ID" value="KAK3208890.1"/>
    <property type="molecule type" value="Genomic_DNA"/>
</dbReference>
<dbReference type="Proteomes" id="UP001280581">
    <property type="component" value="Unassembled WGS sequence"/>
</dbReference>
<keyword evidence="3" id="KW-1185">Reference proteome</keyword>
<dbReference type="PANTHER" id="PTHR24148">
    <property type="entry name" value="ANKYRIN REPEAT DOMAIN-CONTAINING PROTEIN 39 HOMOLOG-RELATED"/>
    <property type="match status" value="1"/>
</dbReference>
<organism evidence="2 3">
    <name type="scientific">Pseudopithomyces chartarum</name>
    <dbReference type="NCBI Taxonomy" id="1892770"/>
    <lineage>
        <taxon>Eukaryota</taxon>
        <taxon>Fungi</taxon>
        <taxon>Dikarya</taxon>
        <taxon>Ascomycota</taxon>
        <taxon>Pezizomycotina</taxon>
        <taxon>Dothideomycetes</taxon>
        <taxon>Pleosporomycetidae</taxon>
        <taxon>Pleosporales</taxon>
        <taxon>Massarineae</taxon>
        <taxon>Didymosphaeriaceae</taxon>
        <taxon>Pseudopithomyces</taxon>
    </lineage>
</organism>
<dbReference type="InterPro" id="IPR010730">
    <property type="entry name" value="HET"/>
</dbReference>
<dbReference type="PANTHER" id="PTHR24148:SF64">
    <property type="entry name" value="HETEROKARYON INCOMPATIBILITY DOMAIN-CONTAINING PROTEIN"/>
    <property type="match status" value="1"/>
</dbReference>